<dbReference type="GO" id="GO:0000156">
    <property type="term" value="F:phosphorelay response regulator activity"/>
    <property type="evidence" value="ECO:0007669"/>
    <property type="project" value="TreeGrafter"/>
</dbReference>
<dbReference type="EMBL" id="FZPA01000004">
    <property type="protein sequence ID" value="SNS71679.1"/>
    <property type="molecule type" value="Genomic_DNA"/>
</dbReference>
<evidence type="ECO:0000256" key="8">
    <source>
        <dbReference type="PROSITE-ProRule" id="PRU00169"/>
    </source>
</evidence>
<dbReference type="InterPro" id="IPR016032">
    <property type="entry name" value="Sig_transdc_resp-reg_C-effctor"/>
</dbReference>
<dbReference type="GO" id="GO:0005829">
    <property type="term" value="C:cytosol"/>
    <property type="evidence" value="ECO:0007669"/>
    <property type="project" value="TreeGrafter"/>
</dbReference>
<dbReference type="Gene3D" id="3.40.50.2300">
    <property type="match status" value="1"/>
</dbReference>
<dbReference type="Gene3D" id="1.10.10.10">
    <property type="entry name" value="Winged helix-like DNA-binding domain superfamily/Winged helix DNA-binding domain"/>
    <property type="match status" value="1"/>
</dbReference>
<dbReference type="Pfam" id="PF00072">
    <property type="entry name" value="Response_reg"/>
    <property type="match status" value="1"/>
</dbReference>
<dbReference type="SMART" id="SM00448">
    <property type="entry name" value="REC"/>
    <property type="match status" value="1"/>
</dbReference>
<feature type="domain" description="Response regulatory" evidence="10">
    <location>
        <begin position="31"/>
        <end position="144"/>
    </location>
</feature>
<keyword evidence="13" id="KW-1185">Reference proteome</keyword>
<feature type="modified residue" description="4-aspartylphosphate" evidence="8">
    <location>
        <position position="80"/>
    </location>
</feature>
<dbReference type="GO" id="GO:0045893">
    <property type="term" value="P:positive regulation of DNA-templated transcription"/>
    <property type="evidence" value="ECO:0007669"/>
    <property type="project" value="UniProtKB-ARBA"/>
</dbReference>
<dbReference type="InterPro" id="IPR001867">
    <property type="entry name" value="OmpR/PhoB-type_DNA-bd"/>
</dbReference>
<evidence type="ECO:0000256" key="6">
    <source>
        <dbReference type="ARBA" id="ARBA00023125"/>
    </source>
</evidence>
<dbReference type="SUPFAM" id="SSF52172">
    <property type="entry name" value="CheY-like"/>
    <property type="match status" value="1"/>
</dbReference>
<evidence type="ECO:0000256" key="1">
    <source>
        <dbReference type="ARBA" id="ARBA00004496"/>
    </source>
</evidence>
<dbReference type="InterPro" id="IPR036388">
    <property type="entry name" value="WH-like_DNA-bd_sf"/>
</dbReference>
<evidence type="ECO:0000256" key="3">
    <source>
        <dbReference type="ARBA" id="ARBA00022553"/>
    </source>
</evidence>
<dbReference type="InterPro" id="IPR011006">
    <property type="entry name" value="CheY-like_superfamily"/>
</dbReference>
<evidence type="ECO:0000256" key="5">
    <source>
        <dbReference type="ARBA" id="ARBA00023015"/>
    </source>
</evidence>
<dbReference type="PANTHER" id="PTHR48111">
    <property type="entry name" value="REGULATOR OF RPOS"/>
    <property type="match status" value="1"/>
</dbReference>
<evidence type="ECO:0000259" key="11">
    <source>
        <dbReference type="PROSITE" id="PS51755"/>
    </source>
</evidence>
<sequence length="263" mass="29507">MTVRVDANGNRESALSLPFAAANDEKSMTATIALVDDDRNILQSLSIALQAEGFVTRVYSDGEAALKPLLENPPDLAVFDIKMPRMDGLELLRRLREKSQLPVIFLTSKDDEIDEALGLAMGADDYISKPFSQRLLIARIRAILRRVELNREPSGLDDEPVADPITRGRLTMDPARHKVSWDGKDVTLTVTEFLILETLAARPGIVRSRNQLMDAAYQDDVYIDDRTIDSHIKRLRRKFREVDPDFDAIATLYGAGYRFSDDG</sequence>
<dbReference type="Gene3D" id="6.10.250.690">
    <property type="match status" value="1"/>
</dbReference>
<organism evidence="12 13">
    <name type="scientific">Sphingopyxis indica</name>
    <dbReference type="NCBI Taxonomy" id="436663"/>
    <lineage>
        <taxon>Bacteria</taxon>
        <taxon>Pseudomonadati</taxon>
        <taxon>Pseudomonadota</taxon>
        <taxon>Alphaproteobacteria</taxon>
        <taxon>Sphingomonadales</taxon>
        <taxon>Sphingomonadaceae</taxon>
        <taxon>Sphingopyxis</taxon>
    </lineage>
</organism>
<dbReference type="InterPro" id="IPR039420">
    <property type="entry name" value="WalR-like"/>
</dbReference>
<reference evidence="12 13" key="1">
    <citation type="submission" date="2017-06" db="EMBL/GenBank/DDBJ databases">
        <authorList>
            <person name="Kim H.J."/>
            <person name="Triplett B.A."/>
        </authorList>
    </citation>
    <scope>NUCLEOTIDE SEQUENCE [LARGE SCALE GENOMIC DNA]</scope>
    <source>
        <strain evidence="12 13">DS15</strain>
    </source>
</reference>
<gene>
    <name evidence="12" type="ORF">SAMN06295955_10470</name>
</gene>
<dbReference type="AlphaFoldDB" id="A0A239GR28"/>
<name>A0A239GR28_9SPHN</name>
<keyword evidence="7" id="KW-0804">Transcription</keyword>
<dbReference type="Pfam" id="PF00486">
    <property type="entry name" value="Trans_reg_C"/>
    <property type="match status" value="1"/>
</dbReference>
<evidence type="ECO:0000256" key="7">
    <source>
        <dbReference type="ARBA" id="ARBA00023163"/>
    </source>
</evidence>
<keyword evidence="2" id="KW-0963">Cytoplasm</keyword>
<keyword evidence="6 9" id="KW-0238">DNA-binding</keyword>
<evidence type="ECO:0000256" key="2">
    <source>
        <dbReference type="ARBA" id="ARBA00022490"/>
    </source>
</evidence>
<keyword evidence="3 8" id="KW-0597">Phosphoprotein</keyword>
<dbReference type="PROSITE" id="PS51755">
    <property type="entry name" value="OMPR_PHOB"/>
    <property type="match status" value="1"/>
</dbReference>
<protein>
    <submittedName>
        <fullName evidence="12">Two component transcriptional regulator, winged helix family</fullName>
    </submittedName>
</protein>
<dbReference type="GO" id="GO:0000976">
    <property type="term" value="F:transcription cis-regulatory region binding"/>
    <property type="evidence" value="ECO:0007669"/>
    <property type="project" value="UniProtKB-ARBA"/>
</dbReference>
<evidence type="ECO:0000313" key="13">
    <source>
        <dbReference type="Proteomes" id="UP000198339"/>
    </source>
</evidence>
<dbReference type="PANTHER" id="PTHR48111:SF21">
    <property type="entry name" value="DNA-BINDING DUAL MASTER TRANSCRIPTIONAL REGULATOR RPAA"/>
    <property type="match status" value="1"/>
</dbReference>
<evidence type="ECO:0000259" key="10">
    <source>
        <dbReference type="PROSITE" id="PS50110"/>
    </source>
</evidence>
<accession>A0A239GR28</accession>
<dbReference type="InterPro" id="IPR001789">
    <property type="entry name" value="Sig_transdc_resp-reg_receiver"/>
</dbReference>
<dbReference type="PROSITE" id="PS50110">
    <property type="entry name" value="RESPONSE_REGULATORY"/>
    <property type="match status" value="1"/>
</dbReference>
<dbReference type="FunFam" id="1.10.10.10:FF:000117">
    <property type="entry name" value="Two-component system response regulator BaeR"/>
    <property type="match status" value="1"/>
</dbReference>
<dbReference type="SMART" id="SM00862">
    <property type="entry name" value="Trans_reg_C"/>
    <property type="match status" value="1"/>
</dbReference>
<dbReference type="SUPFAM" id="SSF46894">
    <property type="entry name" value="C-terminal effector domain of the bipartite response regulators"/>
    <property type="match status" value="1"/>
</dbReference>
<proteinExistence type="predicted"/>
<comment type="subcellular location">
    <subcellularLocation>
        <location evidence="1">Cytoplasm</location>
    </subcellularLocation>
</comment>
<keyword evidence="4" id="KW-0902">Two-component regulatory system</keyword>
<dbReference type="Proteomes" id="UP000198339">
    <property type="component" value="Unassembled WGS sequence"/>
</dbReference>
<dbReference type="CDD" id="cd00383">
    <property type="entry name" value="trans_reg_C"/>
    <property type="match status" value="1"/>
</dbReference>
<evidence type="ECO:0000256" key="9">
    <source>
        <dbReference type="PROSITE-ProRule" id="PRU01091"/>
    </source>
</evidence>
<feature type="DNA-binding region" description="OmpR/PhoB-type" evidence="9">
    <location>
        <begin position="162"/>
        <end position="261"/>
    </location>
</feature>
<feature type="domain" description="OmpR/PhoB-type" evidence="11">
    <location>
        <begin position="162"/>
        <end position="261"/>
    </location>
</feature>
<dbReference type="GO" id="GO:0032993">
    <property type="term" value="C:protein-DNA complex"/>
    <property type="evidence" value="ECO:0007669"/>
    <property type="project" value="TreeGrafter"/>
</dbReference>
<keyword evidence="5" id="KW-0805">Transcription regulation</keyword>
<evidence type="ECO:0000313" key="12">
    <source>
        <dbReference type="EMBL" id="SNS71679.1"/>
    </source>
</evidence>
<evidence type="ECO:0000256" key="4">
    <source>
        <dbReference type="ARBA" id="ARBA00023012"/>
    </source>
</evidence>